<organism evidence="9 10">
    <name type="scientific">Strongylocentrotus purpuratus</name>
    <name type="common">Purple sea urchin</name>
    <dbReference type="NCBI Taxonomy" id="7668"/>
    <lineage>
        <taxon>Eukaryota</taxon>
        <taxon>Metazoa</taxon>
        <taxon>Echinodermata</taxon>
        <taxon>Eleutherozoa</taxon>
        <taxon>Echinozoa</taxon>
        <taxon>Echinoidea</taxon>
        <taxon>Euechinoidea</taxon>
        <taxon>Echinacea</taxon>
        <taxon>Camarodonta</taxon>
        <taxon>Echinidea</taxon>
        <taxon>Strongylocentrotidae</taxon>
        <taxon>Strongylocentrotus</taxon>
    </lineage>
</organism>
<dbReference type="PROSITE" id="PS00345">
    <property type="entry name" value="ETS_DOMAIN_1"/>
    <property type="match status" value="1"/>
</dbReference>
<comment type="similarity">
    <text evidence="2 6">Belongs to the ETS family.</text>
</comment>
<feature type="region of interest" description="Disordered" evidence="7">
    <location>
        <begin position="287"/>
        <end position="310"/>
    </location>
</feature>
<feature type="compositionally biased region" description="Pro residues" evidence="7">
    <location>
        <begin position="565"/>
        <end position="579"/>
    </location>
</feature>
<dbReference type="InterPro" id="IPR000418">
    <property type="entry name" value="Ets_dom"/>
</dbReference>
<dbReference type="GO" id="GO:0045893">
    <property type="term" value="P:positive regulation of DNA-templated transcription"/>
    <property type="evidence" value="ECO:0007669"/>
    <property type="project" value="UniProtKB-ARBA"/>
</dbReference>
<feature type="compositionally biased region" description="Polar residues" evidence="7">
    <location>
        <begin position="185"/>
        <end position="215"/>
    </location>
</feature>
<accession>A0A7M7RBI6</accession>
<dbReference type="PRINTS" id="PR00454">
    <property type="entry name" value="ETSDOMAIN"/>
</dbReference>
<dbReference type="EnsemblMetazoa" id="XM_780608">
    <property type="protein sequence ID" value="XP_785701"/>
    <property type="gene ID" value="LOC580556"/>
</dbReference>
<keyword evidence="4 6" id="KW-0238">DNA-binding</keyword>
<dbReference type="InterPro" id="IPR036390">
    <property type="entry name" value="WH_DNA-bd_sf"/>
</dbReference>
<dbReference type="PANTHER" id="PTHR11849">
    <property type="entry name" value="ETS"/>
    <property type="match status" value="1"/>
</dbReference>
<keyword evidence="10" id="KW-1185">Reference proteome</keyword>
<dbReference type="RefSeq" id="XP_785701.4">
    <property type="nucleotide sequence ID" value="XM_780608.5"/>
</dbReference>
<dbReference type="PANTHER" id="PTHR11849:SF282">
    <property type="entry name" value="ETV5-RELATED PROTEIN ETS96B"/>
    <property type="match status" value="1"/>
</dbReference>
<feature type="compositionally biased region" description="Low complexity" evidence="7">
    <location>
        <begin position="245"/>
        <end position="267"/>
    </location>
</feature>
<feature type="compositionally biased region" description="Gly residues" evidence="7">
    <location>
        <begin position="343"/>
        <end position="352"/>
    </location>
</feature>
<dbReference type="InterPro" id="IPR006715">
    <property type="entry name" value="ETS_PEA3_N"/>
</dbReference>
<sequence>MYRPSSFDDQSDGFYDQQVPFLDSQTVPDVDEVPDCETCPEGASCGKSKGDLDQDSKELFHDLDQLQEEWLADDFGYGPESEPEQYVPDFQSENLPLSIKIKPEPRSPGYHKPCAHMKSPAASTSHRHFDFDKFEQKFAYGEQVLVDNPFSKLDGLSLVIPAPSPSSTDDHPSPPGSACSDAVAPQSSPVTKGNASSTKSTTGNAKGSTKSNSSGMVDMAQRAMASPSIDLNMNRIIKQEHPGPSMCSSSCNKSNNDTNNNGSSISSPTTPQGPSMCQMVTFKEPLLPGGSGFGPSSNHFRAHGPGPGPGFFLDKRFQRQTSEPCFGNLAHPMGAAGNSAAESGGGGGGGGPHPFQRQNSEPVFLPFKNRVGFNQTRFRETIVKQEPVDYGYEAEVPRSFGNGFPRQEMFMQRHCKEEGGQVECGRAFYDDASVPEKAQEQHNEPRHEVVREGPLYHRRGSLQLWQFLVTLLEDQSNGAFIAWTGRGLEFKLIDPEEVARRWGIQKNRPAMNYDKLSRSLRYYYEKGIMQKVAGERYVYKFVCDPEALFIMAFPDGLHTQLRVSLPPPHDQRQPPPPRPSQMRPIHPKEEPGVLTHPPPQPPSRTPSSENCDLFVPDLSHANPCMTKSFSEGCVY</sequence>
<feature type="domain" description="ETS" evidence="8">
    <location>
        <begin position="462"/>
        <end position="542"/>
    </location>
</feature>
<dbReference type="InterPro" id="IPR036388">
    <property type="entry name" value="WH-like_DNA-bd_sf"/>
</dbReference>
<proteinExistence type="inferred from homology"/>
<comment type="subcellular location">
    <subcellularLocation>
        <location evidence="1 6">Nucleus</location>
    </subcellularLocation>
</comment>
<feature type="region of interest" description="Disordered" evidence="7">
    <location>
        <begin position="161"/>
        <end position="215"/>
    </location>
</feature>
<dbReference type="GeneID" id="580556"/>
<feature type="region of interest" description="Disordered" evidence="7">
    <location>
        <begin position="564"/>
        <end position="612"/>
    </location>
</feature>
<dbReference type="PROSITE" id="PS50061">
    <property type="entry name" value="ETS_DOMAIN_3"/>
    <property type="match status" value="1"/>
</dbReference>
<dbReference type="Pfam" id="PF04621">
    <property type="entry name" value="ETS_PEA3_N"/>
    <property type="match status" value="1"/>
</dbReference>
<reference evidence="9" key="2">
    <citation type="submission" date="2021-01" db="UniProtKB">
        <authorList>
            <consortium name="EnsemblMetazoa"/>
        </authorList>
    </citation>
    <scope>IDENTIFICATION</scope>
</reference>
<dbReference type="Proteomes" id="UP000007110">
    <property type="component" value="Unassembled WGS sequence"/>
</dbReference>
<keyword evidence="3" id="KW-0597">Phosphoprotein</keyword>
<dbReference type="InterPro" id="IPR046328">
    <property type="entry name" value="ETS_fam"/>
</dbReference>
<dbReference type="AlphaFoldDB" id="A0A7M7RBI6"/>
<dbReference type="Pfam" id="PF00178">
    <property type="entry name" value="Ets"/>
    <property type="match status" value="1"/>
</dbReference>
<evidence type="ECO:0000256" key="6">
    <source>
        <dbReference type="RuleBase" id="RU004019"/>
    </source>
</evidence>
<feature type="region of interest" description="Disordered" evidence="7">
    <location>
        <begin position="239"/>
        <end position="275"/>
    </location>
</feature>
<dbReference type="GO" id="GO:0043565">
    <property type="term" value="F:sequence-specific DNA binding"/>
    <property type="evidence" value="ECO:0007669"/>
    <property type="project" value="InterPro"/>
</dbReference>
<protein>
    <recommendedName>
        <fullName evidence="8">ETS domain-containing protein</fullName>
    </recommendedName>
</protein>
<dbReference type="GO" id="GO:0005634">
    <property type="term" value="C:nucleus"/>
    <property type="evidence" value="ECO:0007669"/>
    <property type="project" value="UniProtKB-SubCell"/>
</dbReference>
<evidence type="ECO:0000256" key="4">
    <source>
        <dbReference type="ARBA" id="ARBA00023125"/>
    </source>
</evidence>
<name>A0A7M7RBI6_STRPU</name>
<dbReference type="PROSITE" id="PS00346">
    <property type="entry name" value="ETS_DOMAIN_2"/>
    <property type="match status" value="1"/>
</dbReference>
<dbReference type="FunFam" id="1.10.10.10:FF:000121">
    <property type="entry name" value="ETS translocation variant 5"/>
    <property type="match status" value="1"/>
</dbReference>
<evidence type="ECO:0000259" key="8">
    <source>
        <dbReference type="PROSITE" id="PS50061"/>
    </source>
</evidence>
<keyword evidence="5 6" id="KW-0539">Nucleus</keyword>
<evidence type="ECO:0000256" key="5">
    <source>
        <dbReference type="ARBA" id="ARBA00023242"/>
    </source>
</evidence>
<evidence type="ECO:0000256" key="7">
    <source>
        <dbReference type="SAM" id="MobiDB-lite"/>
    </source>
</evidence>
<evidence type="ECO:0000256" key="3">
    <source>
        <dbReference type="ARBA" id="ARBA00022553"/>
    </source>
</evidence>
<dbReference type="SUPFAM" id="SSF46785">
    <property type="entry name" value="Winged helix' DNA-binding domain"/>
    <property type="match status" value="1"/>
</dbReference>
<dbReference type="GO" id="GO:0003700">
    <property type="term" value="F:DNA-binding transcription factor activity"/>
    <property type="evidence" value="ECO:0007669"/>
    <property type="project" value="InterPro"/>
</dbReference>
<evidence type="ECO:0000256" key="1">
    <source>
        <dbReference type="ARBA" id="ARBA00004123"/>
    </source>
</evidence>
<dbReference type="SMART" id="SM00413">
    <property type="entry name" value="ETS"/>
    <property type="match status" value="1"/>
</dbReference>
<evidence type="ECO:0000313" key="10">
    <source>
        <dbReference type="Proteomes" id="UP000007110"/>
    </source>
</evidence>
<dbReference type="Gene3D" id="1.10.10.10">
    <property type="entry name" value="Winged helix-like DNA-binding domain superfamily/Winged helix DNA-binding domain"/>
    <property type="match status" value="1"/>
</dbReference>
<reference evidence="10" key="1">
    <citation type="submission" date="2015-02" db="EMBL/GenBank/DDBJ databases">
        <title>Genome sequencing for Strongylocentrotus purpuratus.</title>
        <authorList>
            <person name="Murali S."/>
            <person name="Liu Y."/>
            <person name="Vee V."/>
            <person name="English A."/>
            <person name="Wang M."/>
            <person name="Skinner E."/>
            <person name="Han Y."/>
            <person name="Muzny D.M."/>
            <person name="Worley K.C."/>
            <person name="Gibbs R.A."/>
        </authorList>
    </citation>
    <scope>NUCLEOTIDE SEQUENCE</scope>
</reference>
<dbReference type="GO" id="GO:0006357">
    <property type="term" value="P:regulation of transcription by RNA polymerase II"/>
    <property type="evidence" value="ECO:0007669"/>
    <property type="project" value="InterPro"/>
</dbReference>
<evidence type="ECO:0000256" key="2">
    <source>
        <dbReference type="ARBA" id="ARBA00005562"/>
    </source>
</evidence>
<evidence type="ECO:0000313" key="9">
    <source>
        <dbReference type="EnsemblMetazoa" id="XP_785701"/>
    </source>
</evidence>
<feature type="region of interest" description="Disordered" evidence="7">
    <location>
        <begin position="336"/>
        <end position="360"/>
    </location>
</feature>
<dbReference type="KEGG" id="spu:580556"/>